<dbReference type="Pfam" id="PF02899">
    <property type="entry name" value="Phage_int_SAM_1"/>
    <property type="match status" value="1"/>
</dbReference>
<name>A0A382ZN94_9ZZZZ</name>
<evidence type="ECO:0000313" key="3">
    <source>
        <dbReference type="EMBL" id="SVD96952.1"/>
    </source>
</evidence>
<dbReference type="SUPFAM" id="SSF47823">
    <property type="entry name" value="lambda integrase-like, N-terminal domain"/>
    <property type="match status" value="1"/>
</dbReference>
<feature type="non-terminal residue" evidence="3">
    <location>
        <position position="45"/>
    </location>
</feature>
<organism evidence="3">
    <name type="scientific">marine metagenome</name>
    <dbReference type="NCBI Taxonomy" id="408172"/>
    <lineage>
        <taxon>unclassified sequences</taxon>
        <taxon>metagenomes</taxon>
        <taxon>ecological metagenomes</taxon>
    </lineage>
</organism>
<dbReference type="InterPro" id="IPR004107">
    <property type="entry name" value="Integrase_SAM-like_N"/>
</dbReference>
<dbReference type="InterPro" id="IPR044068">
    <property type="entry name" value="CB"/>
</dbReference>
<evidence type="ECO:0000256" key="1">
    <source>
        <dbReference type="ARBA" id="ARBA00023125"/>
    </source>
</evidence>
<dbReference type="GO" id="GO:0015074">
    <property type="term" value="P:DNA integration"/>
    <property type="evidence" value="ECO:0007669"/>
    <property type="project" value="InterPro"/>
</dbReference>
<keyword evidence="1" id="KW-0238">DNA-binding</keyword>
<proteinExistence type="predicted"/>
<dbReference type="Gene3D" id="1.10.150.130">
    <property type="match status" value="1"/>
</dbReference>
<dbReference type="GO" id="GO:0003677">
    <property type="term" value="F:DNA binding"/>
    <property type="evidence" value="ECO:0007669"/>
    <property type="project" value="UniProtKB-KW"/>
</dbReference>
<dbReference type="InterPro" id="IPR010998">
    <property type="entry name" value="Integrase_recombinase_N"/>
</dbReference>
<dbReference type="AlphaFoldDB" id="A0A382ZN94"/>
<gene>
    <name evidence="3" type="ORF">METZ01_LOCUS449806</name>
</gene>
<protein>
    <recommendedName>
        <fullName evidence="2">Core-binding (CB) domain-containing protein</fullName>
    </recommendedName>
</protein>
<accession>A0A382ZN94</accession>
<dbReference type="PROSITE" id="PS51900">
    <property type="entry name" value="CB"/>
    <property type="match status" value="1"/>
</dbReference>
<dbReference type="EMBL" id="UINC01185311">
    <property type="protein sequence ID" value="SVD96952.1"/>
    <property type="molecule type" value="Genomic_DNA"/>
</dbReference>
<reference evidence="3" key="1">
    <citation type="submission" date="2018-05" db="EMBL/GenBank/DDBJ databases">
        <authorList>
            <person name="Lanie J.A."/>
            <person name="Ng W.-L."/>
            <person name="Kazmierczak K.M."/>
            <person name="Andrzejewski T.M."/>
            <person name="Davidsen T.M."/>
            <person name="Wayne K.J."/>
            <person name="Tettelin H."/>
            <person name="Glass J.I."/>
            <person name="Rusch D."/>
            <person name="Podicherti R."/>
            <person name="Tsui H.-C.T."/>
            <person name="Winkler M.E."/>
        </authorList>
    </citation>
    <scope>NUCLEOTIDE SEQUENCE</scope>
</reference>
<evidence type="ECO:0000259" key="2">
    <source>
        <dbReference type="PROSITE" id="PS51900"/>
    </source>
</evidence>
<sequence length="45" mass="5342">MLEPNLATAIEEWWDWLRHEKRASEHTISSYGHDLNGFFKFIAGH</sequence>
<feature type="domain" description="Core-binding (CB)" evidence="2">
    <location>
        <begin position="4"/>
        <end position="45"/>
    </location>
</feature>